<evidence type="ECO:0000313" key="2">
    <source>
        <dbReference type="Proteomes" id="UP000762676"/>
    </source>
</evidence>
<reference evidence="1 2" key="1">
    <citation type="journal article" date="2021" name="Elife">
        <title>Chloroplast acquisition without the gene transfer in kleptoplastic sea slugs, Plakobranchus ocellatus.</title>
        <authorList>
            <person name="Maeda T."/>
            <person name="Takahashi S."/>
            <person name="Yoshida T."/>
            <person name="Shimamura S."/>
            <person name="Takaki Y."/>
            <person name="Nagai Y."/>
            <person name="Toyoda A."/>
            <person name="Suzuki Y."/>
            <person name="Arimoto A."/>
            <person name="Ishii H."/>
            <person name="Satoh N."/>
            <person name="Nishiyama T."/>
            <person name="Hasebe M."/>
            <person name="Maruyama T."/>
            <person name="Minagawa J."/>
            <person name="Obokata J."/>
            <person name="Shigenobu S."/>
        </authorList>
    </citation>
    <scope>NUCLEOTIDE SEQUENCE [LARGE SCALE GENOMIC DNA]</scope>
</reference>
<dbReference type="Proteomes" id="UP000762676">
    <property type="component" value="Unassembled WGS sequence"/>
</dbReference>
<sequence>MEKISVDSRLTPGGGTLARGMKRAKLNIGLVYSKLKGRPREEQTNTLGENAEPVELAWGWRSLGLELEQGLGLDWTGPPAGLLQPWDRT</sequence>
<protein>
    <submittedName>
        <fullName evidence="1">Uncharacterized protein</fullName>
    </submittedName>
</protein>
<accession>A0AAV4EZ68</accession>
<dbReference type="AlphaFoldDB" id="A0AAV4EZ68"/>
<name>A0AAV4EZ68_9GAST</name>
<keyword evidence="2" id="KW-1185">Reference proteome</keyword>
<organism evidence="1 2">
    <name type="scientific">Elysia marginata</name>
    <dbReference type="NCBI Taxonomy" id="1093978"/>
    <lineage>
        <taxon>Eukaryota</taxon>
        <taxon>Metazoa</taxon>
        <taxon>Spiralia</taxon>
        <taxon>Lophotrochozoa</taxon>
        <taxon>Mollusca</taxon>
        <taxon>Gastropoda</taxon>
        <taxon>Heterobranchia</taxon>
        <taxon>Euthyneura</taxon>
        <taxon>Panpulmonata</taxon>
        <taxon>Sacoglossa</taxon>
        <taxon>Placobranchoidea</taxon>
        <taxon>Plakobranchidae</taxon>
        <taxon>Elysia</taxon>
    </lineage>
</organism>
<gene>
    <name evidence="1" type="ORF">ElyMa_001967600</name>
</gene>
<dbReference type="EMBL" id="BMAT01004014">
    <property type="protein sequence ID" value="GFR66329.1"/>
    <property type="molecule type" value="Genomic_DNA"/>
</dbReference>
<proteinExistence type="predicted"/>
<comment type="caution">
    <text evidence="1">The sequence shown here is derived from an EMBL/GenBank/DDBJ whole genome shotgun (WGS) entry which is preliminary data.</text>
</comment>
<evidence type="ECO:0000313" key="1">
    <source>
        <dbReference type="EMBL" id="GFR66329.1"/>
    </source>
</evidence>